<dbReference type="SUPFAM" id="SSF55469">
    <property type="entry name" value="FMN-dependent nitroreductase-like"/>
    <property type="match status" value="1"/>
</dbReference>
<keyword evidence="2 5" id="KW-0285">Flavoprotein</keyword>
<keyword evidence="3 5" id="KW-0288">FMN</keyword>
<evidence type="ECO:0000313" key="8">
    <source>
        <dbReference type="Proteomes" id="UP001589628"/>
    </source>
</evidence>
<evidence type="ECO:0000256" key="5">
    <source>
        <dbReference type="PIRNR" id="PIRNR005426"/>
    </source>
</evidence>
<organism evidence="7 8">
    <name type="scientific">Balneatrix alpica</name>
    <dbReference type="NCBI Taxonomy" id="75684"/>
    <lineage>
        <taxon>Bacteria</taxon>
        <taxon>Pseudomonadati</taxon>
        <taxon>Pseudomonadota</taxon>
        <taxon>Gammaproteobacteria</taxon>
        <taxon>Oceanospirillales</taxon>
        <taxon>Balneatrichaceae</taxon>
        <taxon>Balneatrix</taxon>
    </lineage>
</organism>
<dbReference type="Pfam" id="PF00881">
    <property type="entry name" value="Nitroreductase"/>
    <property type="match status" value="1"/>
</dbReference>
<evidence type="ECO:0000256" key="1">
    <source>
        <dbReference type="ARBA" id="ARBA00008366"/>
    </source>
</evidence>
<keyword evidence="5" id="KW-0521">NADP</keyword>
<dbReference type="RefSeq" id="WP_027313008.1">
    <property type="nucleotide sequence ID" value="NZ_JBHLZN010000001.1"/>
</dbReference>
<evidence type="ECO:0000256" key="2">
    <source>
        <dbReference type="ARBA" id="ARBA00022630"/>
    </source>
</evidence>
<dbReference type="InterPro" id="IPR000415">
    <property type="entry name" value="Nitroreductase-like"/>
</dbReference>
<dbReference type="InterPro" id="IPR016446">
    <property type="entry name" value="Flavin_OxRdtase_Frp"/>
</dbReference>
<gene>
    <name evidence="7" type="primary">nfsA</name>
    <name evidence="7" type="ORF">ACFFLH_03250</name>
</gene>
<dbReference type="NCBIfam" id="NF008033">
    <property type="entry name" value="PRK10765.1"/>
    <property type="match status" value="1"/>
</dbReference>
<feature type="domain" description="Nitroreductase" evidence="6">
    <location>
        <begin position="9"/>
        <end position="164"/>
    </location>
</feature>
<reference evidence="7 8" key="1">
    <citation type="submission" date="2024-09" db="EMBL/GenBank/DDBJ databases">
        <authorList>
            <person name="Sun Q."/>
            <person name="Mori K."/>
        </authorList>
    </citation>
    <scope>NUCLEOTIDE SEQUENCE [LARGE SCALE GENOMIC DNA]</scope>
    <source>
        <strain evidence="7 8">ATCC 51285</strain>
    </source>
</reference>
<dbReference type="EMBL" id="JBHLZN010000001">
    <property type="protein sequence ID" value="MFB9885429.1"/>
    <property type="molecule type" value="Genomic_DNA"/>
</dbReference>
<dbReference type="Gene3D" id="3.40.109.10">
    <property type="entry name" value="NADH Oxidase"/>
    <property type="match status" value="1"/>
</dbReference>
<dbReference type="Proteomes" id="UP001589628">
    <property type="component" value="Unassembled WGS sequence"/>
</dbReference>
<proteinExistence type="inferred from homology"/>
<evidence type="ECO:0000256" key="4">
    <source>
        <dbReference type="ARBA" id="ARBA00023002"/>
    </source>
</evidence>
<protein>
    <submittedName>
        <fullName evidence="7">Oxygen-insensitive NADPH nitroreductase</fullName>
    </submittedName>
</protein>
<dbReference type="InterPro" id="IPR029479">
    <property type="entry name" value="Nitroreductase"/>
</dbReference>
<dbReference type="PANTHER" id="PTHR43425">
    <property type="entry name" value="OXYGEN-INSENSITIVE NADPH NITROREDUCTASE"/>
    <property type="match status" value="1"/>
</dbReference>
<evidence type="ECO:0000259" key="6">
    <source>
        <dbReference type="Pfam" id="PF00881"/>
    </source>
</evidence>
<keyword evidence="8" id="KW-1185">Reference proteome</keyword>
<comment type="similarity">
    <text evidence="1 5">Belongs to the flavin oxidoreductase frp family.</text>
</comment>
<evidence type="ECO:0000256" key="3">
    <source>
        <dbReference type="ARBA" id="ARBA00022643"/>
    </source>
</evidence>
<dbReference type="PIRSF" id="PIRSF005426">
    <property type="entry name" value="Frp"/>
    <property type="match status" value="1"/>
</dbReference>
<sequence length="247" mass="27758">MNATQELMRRHTSVRKFLPDAISDEQLQHWIQAGQQASTSSFIQATSVIRVRNPTTRCQLAELAGQQEYVASAPLLLVFCADLLRASTLAEQQLSQPLPQGYIEHLLIATVDTALFAQNVMLAAESEQYGGVFIGGIRNAPQQVAELLALPSLVYPVFAMCLGKPDQAPSLRPRLPTDLVLMEERYQPLQPEDPRLHQYDAEVRQYYRERSGGKKDMSWSEQMAQLLGKEARPHMLAFLHNQGFALR</sequence>
<accession>A0ABV5Z824</accession>
<evidence type="ECO:0000313" key="7">
    <source>
        <dbReference type="EMBL" id="MFB9885429.1"/>
    </source>
</evidence>
<comment type="caution">
    <text evidence="7">The sequence shown here is derived from an EMBL/GenBank/DDBJ whole genome shotgun (WGS) entry which is preliminary data.</text>
</comment>
<dbReference type="PANTHER" id="PTHR43425:SF2">
    <property type="entry name" value="OXYGEN-INSENSITIVE NADPH NITROREDUCTASE"/>
    <property type="match status" value="1"/>
</dbReference>
<name>A0ABV5Z824_9GAMM</name>
<dbReference type="CDD" id="cd02146">
    <property type="entry name" value="NfsA-like"/>
    <property type="match status" value="1"/>
</dbReference>
<keyword evidence="4 5" id="KW-0560">Oxidoreductase</keyword>